<protein>
    <submittedName>
        <fullName evidence="2">P12</fullName>
    </submittedName>
</protein>
<dbReference type="KEGG" id="vg:80539439"/>
<feature type="region of interest" description="Disordered" evidence="1">
    <location>
        <begin position="1"/>
        <end position="22"/>
    </location>
</feature>
<name>A0AAE7MLD6_9BBAC</name>
<reference evidence="2" key="1">
    <citation type="journal article" date="2020" name="Viruses">
        <title>Genome Analysis of a Novel Clade b Betabaculovirus Isolated from the Legume Pest Matsumuraeses phaseoli (Lepidoptera: Tortricidae).</title>
        <authorList>
            <person name="Shu R."/>
            <person name="Meng Q."/>
            <person name="Miao L."/>
            <person name="Liang H."/>
            <person name="Chen J."/>
            <person name="Xu Y."/>
            <person name="Cheng L."/>
            <person name="Jin W."/>
            <person name="Qin Q."/>
            <person name="Zhang H."/>
        </authorList>
    </citation>
    <scope>NUCLEOTIDE SEQUENCE</scope>
    <source>
        <strain evidence="2">IOZ01</strain>
    </source>
</reference>
<keyword evidence="3" id="KW-1185">Reference proteome</keyword>
<dbReference type="GeneID" id="80539439"/>
<evidence type="ECO:0000313" key="3">
    <source>
        <dbReference type="Proteomes" id="UP000829694"/>
    </source>
</evidence>
<dbReference type="EMBL" id="MT844067">
    <property type="protein sequence ID" value="QOD40038.1"/>
    <property type="molecule type" value="Genomic_DNA"/>
</dbReference>
<evidence type="ECO:0000313" key="2">
    <source>
        <dbReference type="EMBL" id="QOD40038.1"/>
    </source>
</evidence>
<sequence length="112" mass="12600">MEDSLFSRQDYTSTTSRPPPVNNEALLQALLTQGVSRQIKLDKSLGKQNILKKLAPKTRGLKRLLHGLDEVNDDQLLIRGADDAVDLLETIYSIANNKFVLHNDLEIEESNE</sequence>
<accession>A0AAE7MLD6</accession>
<organism evidence="2 3">
    <name type="scientific">Matsumuraeses phaseoli granulovirus</name>
    <dbReference type="NCBI Taxonomy" id="2760664"/>
    <lineage>
        <taxon>Viruses</taxon>
        <taxon>Viruses incertae sedis</taxon>
        <taxon>Naldaviricetes</taxon>
        <taxon>Lefavirales</taxon>
        <taxon>Baculoviridae</taxon>
        <taxon>Betabaculovirus</taxon>
        <taxon>Betabaculovirus maphaseoli</taxon>
    </lineage>
</organism>
<dbReference type="InterPro" id="IPR009477">
    <property type="entry name" value="Baculo_Ac102"/>
</dbReference>
<dbReference type="Pfam" id="PF06497">
    <property type="entry name" value="Baculo_Ac102"/>
    <property type="match status" value="1"/>
</dbReference>
<gene>
    <name evidence="2" type="primary">p12</name>
    <name evidence="2" type="ORF">H4Q86_075</name>
</gene>
<feature type="compositionally biased region" description="Polar residues" evidence="1">
    <location>
        <begin position="1"/>
        <end position="16"/>
    </location>
</feature>
<dbReference type="RefSeq" id="YP_010800793.1">
    <property type="nucleotide sequence ID" value="NC_076905.1"/>
</dbReference>
<dbReference type="Proteomes" id="UP000829694">
    <property type="component" value="Segment"/>
</dbReference>
<evidence type="ECO:0000256" key="1">
    <source>
        <dbReference type="SAM" id="MobiDB-lite"/>
    </source>
</evidence>
<proteinExistence type="predicted"/>